<sequence>MWIWYTSIIGDSQEAVFQFLVANRIGDSLAIMYEEYAKLLEGSGKVRKADEIYQLGIARKAQPLARLQRRFDEFQRRVMARTMRDVDSQQNGQEQRDSGSAIVDNRTHRSLTAAAVTDENAYGNSQRTMLGTKRSGRSVRSAAANRLPQSQRGLPDHQDSMPARPNARIQVFLDPEGCSENQSVSYAADNNSGPWRDIGTDESRRKENLPEATSWRGQKLQQRPVSATHNPNSAASAAGPAGTAPVKFTVFSDNDASQQQPSSAAGSVLAPKGESSMASASELLQTFEGTTKSKKHAKSKDKTKAAERMVMSAEMLFPNGDGVPQCAEEARAQLARYRYVVEERIGPVEQDPEEGSDDEGIIDESGFGKHKRRSMVASSPTINTKVAQKDMLDIWNNLSDSDSDSLLGIGGGLQQDSNAGSGKRRQHARDTTRKTAADDDYQFTMGPVTPNVVPRGGVRPVIPTSAQPSRVESAADRNKTDEHDDNNPPTMVLNSIRAAKRREMQQSRHKPTPLAARVQTPRQQAAMGQSQMTLRSIEESSEAEDSNEDESLMRVLTGAAKTPMSARIPVFRDEQRTDRSGQVEDRPKPLFAGADTAGDGSGKKPTLLANEFECEYPPVSSRPPNLLLHSTPARYLQTPGTISRTVSNFSTNGAEFTALSGLTGMSTVGSATASTFMAQQQQQQSGQIAIGDYAFGDALGANENEDEDDDEDDEDEDARSIRSTQTPMRKRLSMAAKDLGRITPRFPKTPPGSVGQQYGQYVSDNADDDDDEDAEDDEDDPCTENIGEFADLDSQMNELQMELGAQFLRNNSASSNTESREADSKRNVPLFSIFRDE</sequence>
<feature type="compositionally biased region" description="Basic and acidic residues" evidence="1">
    <location>
        <begin position="570"/>
        <end position="588"/>
    </location>
</feature>
<feature type="region of interest" description="Disordered" evidence="1">
    <location>
        <begin position="254"/>
        <end position="279"/>
    </location>
</feature>
<dbReference type="Proteomes" id="UP001139887">
    <property type="component" value="Unassembled WGS sequence"/>
</dbReference>
<organism evidence="3 4">
    <name type="scientific">Coemansia brasiliensis</name>
    <dbReference type="NCBI Taxonomy" id="2650707"/>
    <lineage>
        <taxon>Eukaryota</taxon>
        <taxon>Fungi</taxon>
        <taxon>Fungi incertae sedis</taxon>
        <taxon>Zoopagomycota</taxon>
        <taxon>Kickxellomycotina</taxon>
        <taxon>Kickxellomycetes</taxon>
        <taxon>Kickxellales</taxon>
        <taxon>Kickxellaceae</taxon>
        <taxon>Coemansia</taxon>
    </lineage>
</organism>
<proteinExistence type="predicted"/>
<keyword evidence="4" id="KW-1185">Reference proteome</keyword>
<dbReference type="EC" id="2.7.11.1" evidence="3"/>
<feature type="compositionally biased region" description="Polar residues" evidence="1">
    <location>
        <begin position="215"/>
        <end position="229"/>
    </location>
</feature>
<evidence type="ECO:0000313" key="3">
    <source>
        <dbReference type="EMBL" id="KAJ2849994.1"/>
    </source>
</evidence>
<feature type="compositionally biased region" description="Acidic residues" evidence="1">
    <location>
        <begin position="703"/>
        <end position="717"/>
    </location>
</feature>
<feature type="compositionally biased region" description="Acidic residues" evidence="1">
    <location>
        <begin position="765"/>
        <end position="782"/>
    </location>
</feature>
<feature type="region of interest" description="Disordered" evidence="1">
    <location>
        <begin position="808"/>
        <end position="837"/>
    </location>
</feature>
<feature type="compositionally biased region" description="Basic and acidic residues" evidence="1">
    <location>
        <begin position="473"/>
        <end position="486"/>
    </location>
</feature>
<dbReference type="InterPro" id="IPR013212">
    <property type="entry name" value="Mad3/Bub1_I"/>
</dbReference>
<feature type="region of interest" description="Disordered" evidence="1">
    <location>
        <begin position="406"/>
        <end position="491"/>
    </location>
</feature>
<dbReference type="PANTHER" id="PTHR14030">
    <property type="entry name" value="MITOTIC CHECKPOINT SERINE/THREONINE-PROTEIN KINASE BUB1"/>
    <property type="match status" value="1"/>
</dbReference>
<dbReference type="SMART" id="SM00777">
    <property type="entry name" value="Mad3_BUB1_I"/>
    <property type="match status" value="1"/>
</dbReference>
<dbReference type="PROSITE" id="PS51489">
    <property type="entry name" value="BUB1_N"/>
    <property type="match status" value="1"/>
</dbReference>
<feature type="region of interest" description="Disordered" evidence="1">
    <location>
        <begin position="180"/>
        <end position="241"/>
    </location>
</feature>
<feature type="compositionally biased region" description="Low complexity" evidence="1">
    <location>
        <begin position="230"/>
        <end position="241"/>
    </location>
</feature>
<feature type="region of interest" description="Disordered" evidence="1">
    <location>
        <begin position="699"/>
        <end position="786"/>
    </location>
</feature>
<accession>A0A9W8LYB9</accession>
<feature type="compositionally biased region" description="Polar residues" evidence="1">
    <location>
        <begin position="520"/>
        <end position="534"/>
    </location>
</feature>
<reference evidence="3" key="1">
    <citation type="submission" date="2022-07" db="EMBL/GenBank/DDBJ databases">
        <title>Phylogenomic reconstructions and comparative analyses of Kickxellomycotina fungi.</title>
        <authorList>
            <person name="Reynolds N.K."/>
            <person name="Stajich J.E."/>
            <person name="Barry K."/>
            <person name="Grigoriev I.V."/>
            <person name="Crous P."/>
            <person name="Smith M.E."/>
        </authorList>
    </citation>
    <scope>NUCLEOTIDE SEQUENCE</scope>
    <source>
        <strain evidence="3">NRRL 1566</strain>
    </source>
</reference>
<feature type="compositionally biased region" description="Acidic residues" evidence="1">
    <location>
        <begin position="539"/>
        <end position="550"/>
    </location>
</feature>
<feature type="region of interest" description="Disordered" evidence="1">
    <location>
        <begin position="505"/>
        <end position="550"/>
    </location>
</feature>
<dbReference type="EMBL" id="JANBUW010000048">
    <property type="protein sequence ID" value="KAJ2849994.1"/>
    <property type="molecule type" value="Genomic_DNA"/>
</dbReference>
<dbReference type="InterPro" id="IPR015661">
    <property type="entry name" value="Bub1/Mad3"/>
</dbReference>
<dbReference type="GO" id="GO:0004674">
    <property type="term" value="F:protein serine/threonine kinase activity"/>
    <property type="evidence" value="ECO:0007669"/>
    <property type="project" value="UniProtKB-EC"/>
</dbReference>
<dbReference type="GO" id="GO:0007094">
    <property type="term" value="P:mitotic spindle assembly checkpoint signaling"/>
    <property type="evidence" value="ECO:0007669"/>
    <property type="project" value="InterPro"/>
</dbReference>
<dbReference type="Gene3D" id="1.25.40.930">
    <property type="match status" value="1"/>
</dbReference>
<feature type="compositionally biased region" description="Basic and acidic residues" evidence="1">
    <location>
        <begin position="428"/>
        <end position="437"/>
    </location>
</feature>
<feature type="region of interest" description="Disordered" evidence="1">
    <location>
        <begin position="286"/>
        <end position="305"/>
    </location>
</feature>
<feature type="region of interest" description="Disordered" evidence="1">
    <location>
        <begin position="348"/>
        <end position="381"/>
    </location>
</feature>
<feature type="compositionally biased region" description="Basic and acidic residues" evidence="1">
    <location>
        <begin position="198"/>
        <end position="209"/>
    </location>
</feature>
<feature type="compositionally biased region" description="Low complexity" evidence="1">
    <location>
        <begin position="446"/>
        <end position="464"/>
    </location>
</feature>
<feature type="region of interest" description="Disordered" evidence="1">
    <location>
        <begin position="83"/>
        <end position="162"/>
    </location>
</feature>
<feature type="compositionally biased region" description="Polar residues" evidence="1">
    <location>
        <begin position="808"/>
        <end position="817"/>
    </location>
</feature>
<name>A0A9W8LYB9_9FUNG</name>
<dbReference type="Pfam" id="PF08311">
    <property type="entry name" value="Mad3_BUB1_I"/>
    <property type="match status" value="1"/>
</dbReference>
<feature type="domain" description="BUB1 N-terminal" evidence="2">
    <location>
        <begin position="1"/>
        <end position="98"/>
    </location>
</feature>
<feature type="compositionally biased region" description="Low complexity" evidence="1">
    <location>
        <begin position="256"/>
        <end position="265"/>
    </location>
</feature>
<evidence type="ECO:0000256" key="1">
    <source>
        <dbReference type="SAM" id="MobiDB-lite"/>
    </source>
</evidence>
<evidence type="ECO:0000259" key="2">
    <source>
        <dbReference type="PROSITE" id="PS51489"/>
    </source>
</evidence>
<dbReference type="AlphaFoldDB" id="A0A9W8LYB9"/>
<feature type="compositionally biased region" description="Acidic residues" evidence="1">
    <location>
        <begin position="350"/>
        <end position="362"/>
    </location>
</feature>
<feature type="compositionally biased region" description="Polar residues" evidence="1">
    <location>
        <begin position="754"/>
        <end position="763"/>
    </location>
</feature>
<dbReference type="OrthoDB" id="248495at2759"/>
<comment type="caution">
    <text evidence="3">The sequence shown here is derived from an EMBL/GenBank/DDBJ whole genome shotgun (WGS) entry which is preliminary data.</text>
</comment>
<feature type="region of interest" description="Disordered" evidence="1">
    <location>
        <begin position="570"/>
        <end position="602"/>
    </location>
</feature>
<feature type="compositionally biased region" description="Polar residues" evidence="1">
    <location>
        <begin position="180"/>
        <end position="193"/>
    </location>
</feature>
<protein>
    <submittedName>
        <fullName evidence="3">Protein kinase</fullName>
        <ecNumber evidence="3">2.7.11.1</ecNumber>
    </submittedName>
</protein>
<evidence type="ECO:0000313" key="4">
    <source>
        <dbReference type="Proteomes" id="UP001139887"/>
    </source>
</evidence>
<keyword evidence="3" id="KW-0808">Transferase</keyword>
<keyword evidence="3" id="KW-0418">Kinase</keyword>
<gene>
    <name evidence="3" type="primary">BUB1</name>
    <name evidence="3" type="ORF">IWW36_002222</name>
</gene>